<dbReference type="AlphaFoldDB" id="A0AA39LNS9"/>
<proteinExistence type="predicted"/>
<organism evidence="3 4">
    <name type="scientific">Steinernema hermaphroditum</name>
    <dbReference type="NCBI Taxonomy" id="289476"/>
    <lineage>
        <taxon>Eukaryota</taxon>
        <taxon>Metazoa</taxon>
        <taxon>Ecdysozoa</taxon>
        <taxon>Nematoda</taxon>
        <taxon>Chromadorea</taxon>
        <taxon>Rhabditida</taxon>
        <taxon>Tylenchina</taxon>
        <taxon>Panagrolaimomorpha</taxon>
        <taxon>Strongyloidoidea</taxon>
        <taxon>Steinernematidae</taxon>
        <taxon>Steinernema</taxon>
    </lineage>
</organism>
<feature type="region of interest" description="Disordered" evidence="1">
    <location>
        <begin position="245"/>
        <end position="290"/>
    </location>
</feature>
<comment type="caution">
    <text evidence="3">The sequence shown here is derived from an EMBL/GenBank/DDBJ whole genome shotgun (WGS) entry which is preliminary data.</text>
</comment>
<keyword evidence="2" id="KW-0812">Transmembrane</keyword>
<feature type="compositionally biased region" description="Polar residues" evidence="1">
    <location>
        <begin position="281"/>
        <end position="290"/>
    </location>
</feature>
<dbReference type="Proteomes" id="UP001175271">
    <property type="component" value="Unassembled WGS sequence"/>
</dbReference>
<name>A0AA39LNS9_9BILA</name>
<protein>
    <submittedName>
        <fullName evidence="3">Uncharacterized protein</fullName>
    </submittedName>
</protein>
<feature type="transmembrane region" description="Helical" evidence="2">
    <location>
        <begin position="13"/>
        <end position="32"/>
    </location>
</feature>
<sequence length="290" mass="32350">MSPNDCQIPSRKVIWNTVIVLSFLLVFVEALVPGNSSTGNLTLHSPFGRPFLVTDTNVSDREGRRRPGGHRLQNSEPNLQGHRTIVAIAIAVPVTLIVLCFMVFGICCFCCSKGKGDDTTTDTDQNGVDEAGPLMESSVISTETLEMLRKAAPPPEERGKRKPFKLKAEMFKYKGPLQIRIFTNPPKRHALQNAKEVLNFTGDLIFDDSLNEVYEIGWDVEEVKYVYDKRVPNLAMKKARSLENLRKLPSQSSDAKLKTMAGLQSSRAEGQDTSRSHVDKSSTGQLRRTW</sequence>
<feature type="compositionally biased region" description="Basic and acidic residues" evidence="1">
    <location>
        <begin position="269"/>
        <end position="280"/>
    </location>
</feature>
<evidence type="ECO:0000256" key="1">
    <source>
        <dbReference type="SAM" id="MobiDB-lite"/>
    </source>
</evidence>
<reference evidence="3" key="1">
    <citation type="submission" date="2023-06" db="EMBL/GenBank/DDBJ databases">
        <title>Genomic analysis of the entomopathogenic nematode Steinernema hermaphroditum.</title>
        <authorList>
            <person name="Schwarz E.M."/>
            <person name="Heppert J.K."/>
            <person name="Baniya A."/>
            <person name="Schwartz H.T."/>
            <person name="Tan C.-H."/>
            <person name="Antoshechkin I."/>
            <person name="Sternberg P.W."/>
            <person name="Goodrich-Blair H."/>
            <person name="Dillman A.R."/>
        </authorList>
    </citation>
    <scope>NUCLEOTIDE SEQUENCE</scope>
    <source>
        <strain evidence="3">PS9179</strain>
        <tissue evidence="3">Whole animal</tissue>
    </source>
</reference>
<dbReference type="EMBL" id="JAUCMV010000004">
    <property type="protein sequence ID" value="KAK0404013.1"/>
    <property type="molecule type" value="Genomic_DNA"/>
</dbReference>
<keyword evidence="4" id="KW-1185">Reference proteome</keyword>
<keyword evidence="2" id="KW-0472">Membrane</keyword>
<evidence type="ECO:0000313" key="4">
    <source>
        <dbReference type="Proteomes" id="UP001175271"/>
    </source>
</evidence>
<evidence type="ECO:0000256" key="2">
    <source>
        <dbReference type="SAM" id="Phobius"/>
    </source>
</evidence>
<evidence type="ECO:0000313" key="3">
    <source>
        <dbReference type="EMBL" id="KAK0404013.1"/>
    </source>
</evidence>
<feature type="transmembrane region" description="Helical" evidence="2">
    <location>
        <begin position="85"/>
        <end position="106"/>
    </location>
</feature>
<gene>
    <name evidence="3" type="ORF">QR680_017240</name>
</gene>
<accession>A0AA39LNS9</accession>
<keyword evidence="2" id="KW-1133">Transmembrane helix</keyword>
<feature type="region of interest" description="Disordered" evidence="1">
    <location>
        <begin position="58"/>
        <end position="77"/>
    </location>
</feature>